<dbReference type="EMBL" id="CACVBS010000101">
    <property type="protein sequence ID" value="CAA7271011.1"/>
    <property type="molecule type" value="Genomic_DNA"/>
</dbReference>
<reference evidence="2 3" key="1">
    <citation type="submission" date="2020-01" db="EMBL/GenBank/DDBJ databases">
        <authorList>
            <person name="Gupta K D."/>
        </authorList>
    </citation>
    <scope>NUCLEOTIDE SEQUENCE [LARGE SCALE GENOMIC DNA]</scope>
</reference>
<feature type="region of interest" description="Disordered" evidence="1">
    <location>
        <begin position="1"/>
        <end position="22"/>
    </location>
</feature>
<evidence type="ECO:0000256" key="1">
    <source>
        <dbReference type="SAM" id="MobiDB-lite"/>
    </source>
</evidence>
<name>A0A8S0Y0N1_CYCAE</name>
<protein>
    <submittedName>
        <fullName evidence="2">Uncharacterized protein</fullName>
    </submittedName>
</protein>
<organism evidence="2 3">
    <name type="scientific">Cyclocybe aegerita</name>
    <name type="common">Black poplar mushroom</name>
    <name type="synonym">Agrocybe aegerita</name>
    <dbReference type="NCBI Taxonomy" id="1973307"/>
    <lineage>
        <taxon>Eukaryota</taxon>
        <taxon>Fungi</taxon>
        <taxon>Dikarya</taxon>
        <taxon>Basidiomycota</taxon>
        <taxon>Agaricomycotina</taxon>
        <taxon>Agaricomycetes</taxon>
        <taxon>Agaricomycetidae</taxon>
        <taxon>Agaricales</taxon>
        <taxon>Agaricineae</taxon>
        <taxon>Bolbitiaceae</taxon>
        <taxon>Cyclocybe</taxon>
    </lineage>
</organism>
<sequence>MSYYSHPPGGAQSGHPSAAHAVHPRVHNPQLWQTALESEWMAFLKIANPTASKEDILEYYVRQHGGDIQAAGDSVIAFLQACGALRTHNQAPAPALPNCISGIIGRQPRSPAECLFLNIDNQYQLRLWTGDLGELHSFSLGFCDLSGRPVNTPNGYELWEKDQPNSDFEYTQLRSLEYAFGYEDPNTYRAGTETYMISEGARVHVRRFGHEVVAHVIPARPKNAARN</sequence>
<keyword evidence="3" id="KW-1185">Reference proteome</keyword>
<dbReference type="Proteomes" id="UP000467700">
    <property type="component" value="Unassembled WGS sequence"/>
</dbReference>
<comment type="caution">
    <text evidence="2">The sequence shown here is derived from an EMBL/GenBank/DDBJ whole genome shotgun (WGS) entry which is preliminary data.</text>
</comment>
<evidence type="ECO:0000313" key="3">
    <source>
        <dbReference type="Proteomes" id="UP000467700"/>
    </source>
</evidence>
<accession>A0A8S0Y0N1</accession>
<evidence type="ECO:0000313" key="2">
    <source>
        <dbReference type="EMBL" id="CAA7271011.1"/>
    </source>
</evidence>
<dbReference type="OrthoDB" id="2669263at2759"/>
<proteinExistence type="predicted"/>
<dbReference type="AlphaFoldDB" id="A0A8S0Y0N1"/>
<gene>
    <name evidence="2" type="ORF">AAE3_LOCUS13398</name>
</gene>